<dbReference type="PANTHER" id="PTHR34448">
    <property type="entry name" value="AMINOPEPTIDASE"/>
    <property type="match status" value="1"/>
</dbReference>
<keyword evidence="1" id="KW-0479">Metal-binding</keyword>
<evidence type="ECO:0000256" key="1">
    <source>
        <dbReference type="ARBA" id="ARBA00022723"/>
    </source>
</evidence>
<dbReference type="InterPro" id="IPR058739">
    <property type="entry name" value="NicX"/>
</dbReference>
<protein>
    <submittedName>
        <fullName evidence="2">Aminopeptidase</fullName>
    </submittedName>
</protein>
<dbReference type="GO" id="GO:0046872">
    <property type="term" value="F:metal ion binding"/>
    <property type="evidence" value="ECO:0007669"/>
    <property type="project" value="UniProtKB-KW"/>
</dbReference>
<dbReference type="GO" id="GO:0004177">
    <property type="term" value="F:aminopeptidase activity"/>
    <property type="evidence" value="ECO:0007669"/>
    <property type="project" value="UniProtKB-KW"/>
</dbReference>
<evidence type="ECO:0000313" key="3">
    <source>
        <dbReference type="Proteomes" id="UP000034793"/>
    </source>
</evidence>
<dbReference type="SUPFAM" id="SSF144052">
    <property type="entry name" value="Thermophilic metalloprotease-like"/>
    <property type="match status" value="1"/>
</dbReference>
<name>A0A0G0S1C1_9BACT</name>
<dbReference type="Pfam" id="PF26233">
    <property type="entry name" value="NicX"/>
    <property type="match status" value="1"/>
</dbReference>
<accession>A0A0G0S1C1</accession>
<comment type="caution">
    <text evidence="2">The sequence shown here is derived from an EMBL/GenBank/DDBJ whole genome shotgun (WGS) entry which is preliminary data.</text>
</comment>
<keyword evidence="2" id="KW-0645">Protease</keyword>
<keyword evidence="2" id="KW-0031">Aminopeptidase</keyword>
<dbReference type="EMBL" id="LBXL01000048">
    <property type="protein sequence ID" value="KKR28510.1"/>
    <property type="molecule type" value="Genomic_DNA"/>
</dbReference>
<dbReference type="PANTHER" id="PTHR34448:SF1">
    <property type="entry name" value="BLL6088 PROTEIN"/>
    <property type="match status" value="1"/>
</dbReference>
<organism evidence="2 3">
    <name type="scientific">Candidatus Woesebacteria bacterium GW2011_GWA1_39_8</name>
    <dbReference type="NCBI Taxonomy" id="1618552"/>
    <lineage>
        <taxon>Bacteria</taxon>
        <taxon>Candidatus Woeseibacteriota</taxon>
    </lineage>
</organism>
<dbReference type="AlphaFoldDB" id="A0A0G0S1C1"/>
<sequence>MEKYKKAKENIVKNCLRIKDDDRVVIITDKETQAIGQAIYERGIRVVPCKVVIIEDYTVRPAKKLPDKLANDITDFKPTVSVYASSGKEGELQDFRFPLVDLLRKKLNCRHAHMIGVTTQIMETGMSQDYTKIYKAAHKLYDLLKSAKNIELTDEFGTNLQITFSPQLSWKCEDGIVDKQGTWINLPAGEVFTCPQKAYGKVVAWEVGDYFSAKYGLLDKPITLTIKDSRVTNVEGPNKKLTKELWQYLNKFENGARMGEFAVGCLLGLEKLIGNLLQDEKFPGIHMAFGHPYPEFTGQKSWDAPTHVDVIPLKVTANVDGLPLLNKGKFVVELN</sequence>
<proteinExistence type="predicted"/>
<evidence type="ECO:0000313" key="2">
    <source>
        <dbReference type="EMBL" id="KKR28510.1"/>
    </source>
</evidence>
<dbReference type="Proteomes" id="UP000034793">
    <property type="component" value="Unassembled WGS sequence"/>
</dbReference>
<dbReference type="GO" id="GO:0006508">
    <property type="term" value="P:proteolysis"/>
    <property type="evidence" value="ECO:0007669"/>
    <property type="project" value="InterPro"/>
</dbReference>
<keyword evidence="2" id="KW-0378">Hydrolase</keyword>
<reference evidence="2 3" key="1">
    <citation type="journal article" date="2015" name="Nature">
        <title>rRNA introns, odd ribosomes, and small enigmatic genomes across a large radiation of phyla.</title>
        <authorList>
            <person name="Brown C.T."/>
            <person name="Hug L.A."/>
            <person name="Thomas B.C."/>
            <person name="Sharon I."/>
            <person name="Castelle C.J."/>
            <person name="Singh A."/>
            <person name="Wilkins M.J."/>
            <person name="Williams K.H."/>
            <person name="Banfield J.F."/>
        </authorList>
    </citation>
    <scope>NUCLEOTIDE SEQUENCE [LARGE SCALE GENOMIC DNA]</scope>
</reference>
<gene>
    <name evidence="2" type="ORF">UT61_C0048G0003</name>
</gene>
<dbReference type="InterPro" id="IPR052170">
    <property type="entry name" value="M29_Exopeptidase"/>
</dbReference>